<feature type="domain" description="Periplasmic binding protein" evidence="5">
    <location>
        <begin position="56"/>
        <end position="295"/>
    </location>
</feature>
<evidence type="ECO:0000256" key="2">
    <source>
        <dbReference type="ARBA" id="ARBA00007639"/>
    </source>
</evidence>
<keyword evidence="7" id="KW-1185">Reference proteome</keyword>
<dbReference type="GO" id="GO:0030246">
    <property type="term" value="F:carbohydrate binding"/>
    <property type="evidence" value="ECO:0007669"/>
    <property type="project" value="TreeGrafter"/>
</dbReference>
<sequence length="334" mass="34116">MTGKAVIKLAAVGAAAALAITGCSSDSGGKKATESASSKAAGGSGGVDTPSMTVALVTHSGPGDTFWDIVRKGAETAAKTYNIKLEYSADPDGTKQASLVQAAVDKKVAGVATTLGKPDAMKGAVGNATKAKIPVVGVNSGSDKAKEFGLIGFFGQPEKTAGEAVGDKLKAAGATTPLCIIHEQGNVGLEDRCAGVKAKVPSTQTLYVDGKNLPNIVTSVQAKLSQAKNIDWIIGLNADVSLNALKGRDGASSKAKVGTFDTNADLVKAIKDGKIEFAIDQQPWLQGYLAIQSIWLYKYNGSTVGGGQPTLTGPAFIDKSNVDAVEKYASQGIR</sequence>
<comment type="similarity">
    <text evidence="2">Belongs to the bacterial solute-binding protein 2 family.</text>
</comment>
<dbReference type="PANTHER" id="PTHR30036">
    <property type="entry name" value="D-XYLOSE-BINDING PERIPLASMIC PROTEIN"/>
    <property type="match status" value="1"/>
</dbReference>
<dbReference type="GO" id="GO:0030288">
    <property type="term" value="C:outer membrane-bounded periplasmic space"/>
    <property type="evidence" value="ECO:0007669"/>
    <property type="project" value="TreeGrafter"/>
</dbReference>
<reference evidence="6 7" key="1">
    <citation type="submission" date="2019-06" db="EMBL/GenBank/DDBJ databases">
        <title>Sequencing the genomes of 1000 actinobacteria strains.</title>
        <authorList>
            <person name="Klenk H.-P."/>
        </authorList>
    </citation>
    <scope>NUCLEOTIDE SEQUENCE [LARGE SCALE GENOMIC DNA]</scope>
    <source>
        <strain evidence="6 7">DSM 19828</strain>
    </source>
</reference>
<proteinExistence type="inferred from homology"/>
<dbReference type="InterPro" id="IPR050555">
    <property type="entry name" value="Bact_Solute-Bind_Prot2"/>
</dbReference>
<dbReference type="InterPro" id="IPR025997">
    <property type="entry name" value="SBP_2_dom"/>
</dbReference>
<evidence type="ECO:0000256" key="1">
    <source>
        <dbReference type="ARBA" id="ARBA00004196"/>
    </source>
</evidence>
<evidence type="ECO:0000256" key="3">
    <source>
        <dbReference type="SAM" id="MobiDB-lite"/>
    </source>
</evidence>
<feature type="signal peptide" evidence="4">
    <location>
        <begin position="1"/>
        <end position="19"/>
    </location>
</feature>
<feature type="chain" id="PRO_5039319267" evidence="4">
    <location>
        <begin position="20"/>
        <end position="334"/>
    </location>
</feature>
<dbReference type="AlphaFoldDB" id="A0A542ECE1"/>
<dbReference type="Proteomes" id="UP000320806">
    <property type="component" value="Unassembled WGS sequence"/>
</dbReference>
<comment type="subcellular location">
    <subcellularLocation>
        <location evidence="1">Cell envelope</location>
    </subcellularLocation>
</comment>
<feature type="region of interest" description="Disordered" evidence="3">
    <location>
        <begin position="24"/>
        <end position="46"/>
    </location>
</feature>
<protein>
    <submittedName>
        <fullName evidence="6">Monosaccharide ABC transporter substrate-binding protein (CUT2 family)</fullName>
    </submittedName>
</protein>
<dbReference type="PANTHER" id="PTHR30036:SF7">
    <property type="entry name" value="ABC TRANSPORTER PERIPLASMIC-BINDING PROTEIN YPHF"/>
    <property type="match status" value="1"/>
</dbReference>
<dbReference type="SUPFAM" id="SSF53822">
    <property type="entry name" value="Periplasmic binding protein-like I"/>
    <property type="match status" value="1"/>
</dbReference>
<dbReference type="PROSITE" id="PS51257">
    <property type="entry name" value="PROKAR_LIPOPROTEIN"/>
    <property type="match status" value="1"/>
</dbReference>
<name>A0A542ECE1_9MICO</name>
<organism evidence="6 7">
    <name type="scientific">Yimella lutea</name>
    <dbReference type="NCBI Taxonomy" id="587872"/>
    <lineage>
        <taxon>Bacteria</taxon>
        <taxon>Bacillati</taxon>
        <taxon>Actinomycetota</taxon>
        <taxon>Actinomycetes</taxon>
        <taxon>Micrococcales</taxon>
        <taxon>Dermacoccaceae</taxon>
        <taxon>Yimella</taxon>
    </lineage>
</organism>
<dbReference type="RefSeq" id="WP_141927261.1">
    <property type="nucleotide sequence ID" value="NZ_BAABCI010000039.1"/>
</dbReference>
<evidence type="ECO:0000313" key="7">
    <source>
        <dbReference type="Proteomes" id="UP000320806"/>
    </source>
</evidence>
<evidence type="ECO:0000313" key="6">
    <source>
        <dbReference type="EMBL" id="TQJ12998.1"/>
    </source>
</evidence>
<evidence type="ECO:0000256" key="4">
    <source>
        <dbReference type="SAM" id="SignalP"/>
    </source>
</evidence>
<dbReference type="Pfam" id="PF13407">
    <property type="entry name" value="Peripla_BP_4"/>
    <property type="match status" value="1"/>
</dbReference>
<gene>
    <name evidence="6" type="ORF">FB459_0382</name>
</gene>
<dbReference type="OrthoDB" id="257716at2"/>
<evidence type="ECO:0000259" key="5">
    <source>
        <dbReference type="Pfam" id="PF13407"/>
    </source>
</evidence>
<comment type="caution">
    <text evidence="6">The sequence shown here is derived from an EMBL/GenBank/DDBJ whole genome shotgun (WGS) entry which is preliminary data.</text>
</comment>
<dbReference type="EMBL" id="VFMO01000001">
    <property type="protein sequence ID" value="TQJ12998.1"/>
    <property type="molecule type" value="Genomic_DNA"/>
</dbReference>
<keyword evidence="4" id="KW-0732">Signal</keyword>
<dbReference type="InterPro" id="IPR028082">
    <property type="entry name" value="Peripla_BP_I"/>
</dbReference>
<accession>A0A542ECE1</accession>
<dbReference type="Gene3D" id="3.40.50.2300">
    <property type="match status" value="2"/>
</dbReference>